<dbReference type="GO" id="GO:0003677">
    <property type="term" value="F:DNA binding"/>
    <property type="evidence" value="ECO:0007669"/>
    <property type="project" value="UniProtKB-KW"/>
</dbReference>
<dbReference type="Gene3D" id="3.40.190.290">
    <property type="match status" value="1"/>
</dbReference>
<evidence type="ECO:0000313" key="7">
    <source>
        <dbReference type="Proteomes" id="UP000295718"/>
    </source>
</evidence>
<keyword evidence="3 6" id="KW-0238">DNA-binding</keyword>
<sequence length="293" mass="33386">MELRTLQYFLTVAQELNITHAARKLNISQPPLSRQLAQLEAELGVSLFIRGKRKIQLTEEGKYLAQQAEHILNMANHTTQQLTQMGEQTVKGFLSIDVTETCSASILPDIIPIFQKRYPLISYDIWCGNSNDICQRLEQGIAEIGFIREPFNSSNFEAVSLKKETWIAVVSKDHPLAAQTTIQLHELCEEPLFIPSRQPLQSEIHNWFLEISKPCHVLCLYNQIASIIPLIISNMGIAISPVSVKRYTDNGKLAYLNIIAPEHISFLSMIRKRHHVLPTNAEVFWNFVLEQNL</sequence>
<comment type="similarity">
    <text evidence="1">Belongs to the LysR transcriptional regulatory family.</text>
</comment>
<organism evidence="6 7">
    <name type="scientific">Kineothrix alysoides</name>
    <dbReference type="NCBI Taxonomy" id="1469948"/>
    <lineage>
        <taxon>Bacteria</taxon>
        <taxon>Bacillati</taxon>
        <taxon>Bacillota</taxon>
        <taxon>Clostridia</taxon>
        <taxon>Lachnospirales</taxon>
        <taxon>Lachnospiraceae</taxon>
        <taxon>Kineothrix</taxon>
    </lineage>
</organism>
<evidence type="ECO:0000256" key="2">
    <source>
        <dbReference type="ARBA" id="ARBA00023015"/>
    </source>
</evidence>
<dbReference type="FunFam" id="1.10.10.10:FF:000001">
    <property type="entry name" value="LysR family transcriptional regulator"/>
    <property type="match status" value="1"/>
</dbReference>
<dbReference type="RefSeq" id="WP_031392662.1">
    <property type="nucleotide sequence ID" value="NZ_JPNB01000003.1"/>
</dbReference>
<dbReference type="CDD" id="cd05466">
    <property type="entry name" value="PBP2_LTTR_substrate"/>
    <property type="match status" value="1"/>
</dbReference>
<keyword evidence="2" id="KW-0805">Transcription regulation</keyword>
<keyword evidence="7" id="KW-1185">Reference proteome</keyword>
<reference evidence="6 7" key="1">
    <citation type="submission" date="2019-03" db="EMBL/GenBank/DDBJ databases">
        <title>Genomic Encyclopedia of Type Strains, Phase IV (KMG-IV): sequencing the most valuable type-strain genomes for metagenomic binning, comparative biology and taxonomic classification.</title>
        <authorList>
            <person name="Goeker M."/>
        </authorList>
    </citation>
    <scope>NUCLEOTIDE SEQUENCE [LARGE SCALE GENOMIC DNA]</scope>
    <source>
        <strain evidence="6 7">DSM 100556</strain>
    </source>
</reference>
<accession>A0A4R1QP22</accession>
<dbReference type="PRINTS" id="PR00039">
    <property type="entry name" value="HTHLYSR"/>
</dbReference>
<dbReference type="GO" id="GO:0005829">
    <property type="term" value="C:cytosol"/>
    <property type="evidence" value="ECO:0007669"/>
    <property type="project" value="TreeGrafter"/>
</dbReference>
<proteinExistence type="inferred from homology"/>
<dbReference type="Pfam" id="PF00126">
    <property type="entry name" value="HTH_1"/>
    <property type="match status" value="1"/>
</dbReference>
<dbReference type="InterPro" id="IPR050950">
    <property type="entry name" value="HTH-type_LysR_regulators"/>
</dbReference>
<dbReference type="PANTHER" id="PTHR30419">
    <property type="entry name" value="HTH-TYPE TRANSCRIPTIONAL REGULATOR YBHD"/>
    <property type="match status" value="1"/>
</dbReference>
<evidence type="ECO:0000256" key="3">
    <source>
        <dbReference type="ARBA" id="ARBA00023125"/>
    </source>
</evidence>
<dbReference type="OrthoDB" id="9803714at2"/>
<dbReference type="InterPro" id="IPR000847">
    <property type="entry name" value="LysR_HTH_N"/>
</dbReference>
<evidence type="ECO:0000256" key="4">
    <source>
        <dbReference type="ARBA" id="ARBA00023163"/>
    </source>
</evidence>
<dbReference type="SUPFAM" id="SSF46785">
    <property type="entry name" value="Winged helix' DNA-binding domain"/>
    <property type="match status" value="1"/>
</dbReference>
<dbReference type="Gene3D" id="1.10.10.10">
    <property type="entry name" value="Winged helix-like DNA-binding domain superfamily/Winged helix DNA-binding domain"/>
    <property type="match status" value="1"/>
</dbReference>
<name>A0A4R1QP22_9FIRM</name>
<dbReference type="SUPFAM" id="SSF53850">
    <property type="entry name" value="Periplasmic binding protein-like II"/>
    <property type="match status" value="1"/>
</dbReference>
<protein>
    <submittedName>
        <fullName evidence="6">DNA-binding transcriptional LysR family regulator</fullName>
    </submittedName>
</protein>
<dbReference type="InterPro" id="IPR005119">
    <property type="entry name" value="LysR_subst-bd"/>
</dbReference>
<dbReference type="Pfam" id="PF03466">
    <property type="entry name" value="LysR_substrate"/>
    <property type="match status" value="1"/>
</dbReference>
<gene>
    <name evidence="6" type="ORF">EDD76_11591</name>
</gene>
<dbReference type="STRING" id="1469948.GCA_000732725_04042"/>
<dbReference type="PROSITE" id="PS50931">
    <property type="entry name" value="HTH_LYSR"/>
    <property type="match status" value="1"/>
</dbReference>
<comment type="caution">
    <text evidence="6">The sequence shown here is derived from an EMBL/GenBank/DDBJ whole genome shotgun (WGS) entry which is preliminary data.</text>
</comment>
<dbReference type="InterPro" id="IPR036388">
    <property type="entry name" value="WH-like_DNA-bd_sf"/>
</dbReference>
<evidence type="ECO:0000256" key="1">
    <source>
        <dbReference type="ARBA" id="ARBA00009437"/>
    </source>
</evidence>
<dbReference type="EMBL" id="SLUO01000015">
    <property type="protein sequence ID" value="TCL55458.1"/>
    <property type="molecule type" value="Genomic_DNA"/>
</dbReference>
<keyword evidence="4" id="KW-0804">Transcription</keyword>
<dbReference type="Proteomes" id="UP000295718">
    <property type="component" value="Unassembled WGS sequence"/>
</dbReference>
<evidence type="ECO:0000259" key="5">
    <source>
        <dbReference type="PROSITE" id="PS50931"/>
    </source>
</evidence>
<dbReference type="PANTHER" id="PTHR30419:SF8">
    <property type="entry name" value="NITROGEN ASSIMILATION TRANSCRIPTIONAL ACTIVATOR-RELATED"/>
    <property type="match status" value="1"/>
</dbReference>
<feature type="domain" description="HTH lysR-type" evidence="5">
    <location>
        <begin position="1"/>
        <end position="58"/>
    </location>
</feature>
<evidence type="ECO:0000313" key="6">
    <source>
        <dbReference type="EMBL" id="TCL55458.1"/>
    </source>
</evidence>
<dbReference type="InterPro" id="IPR036390">
    <property type="entry name" value="WH_DNA-bd_sf"/>
</dbReference>
<dbReference type="GO" id="GO:0003700">
    <property type="term" value="F:DNA-binding transcription factor activity"/>
    <property type="evidence" value="ECO:0007669"/>
    <property type="project" value="InterPro"/>
</dbReference>
<dbReference type="AlphaFoldDB" id="A0A4R1QP22"/>